<protein>
    <submittedName>
        <fullName evidence="1">Uncharacterized protein</fullName>
    </submittedName>
</protein>
<gene>
    <name evidence="1" type="ORF">MANES_01G037800</name>
</gene>
<name>A0A2C9WHM9_MANES</name>
<accession>A0A2C9WHM9</accession>
<dbReference type="AlphaFoldDB" id="A0A2C9WHM9"/>
<sequence>MMQYTTSPFQQSDKYPNTSKLETYKILDCKKMYERTRK</sequence>
<evidence type="ECO:0000313" key="1">
    <source>
        <dbReference type="EMBL" id="OAY59524.1"/>
    </source>
</evidence>
<dbReference type="EMBL" id="CM004387">
    <property type="protein sequence ID" value="OAY59524.1"/>
    <property type="molecule type" value="Genomic_DNA"/>
</dbReference>
<organism evidence="1">
    <name type="scientific">Manihot esculenta</name>
    <name type="common">Cassava</name>
    <name type="synonym">Jatropha manihot</name>
    <dbReference type="NCBI Taxonomy" id="3983"/>
    <lineage>
        <taxon>Eukaryota</taxon>
        <taxon>Viridiplantae</taxon>
        <taxon>Streptophyta</taxon>
        <taxon>Embryophyta</taxon>
        <taxon>Tracheophyta</taxon>
        <taxon>Spermatophyta</taxon>
        <taxon>Magnoliopsida</taxon>
        <taxon>eudicotyledons</taxon>
        <taxon>Gunneridae</taxon>
        <taxon>Pentapetalae</taxon>
        <taxon>rosids</taxon>
        <taxon>fabids</taxon>
        <taxon>Malpighiales</taxon>
        <taxon>Euphorbiaceae</taxon>
        <taxon>Crotonoideae</taxon>
        <taxon>Manihoteae</taxon>
        <taxon>Manihot</taxon>
    </lineage>
</organism>
<reference evidence="1" key="1">
    <citation type="submission" date="2016-02" db="EMBL/GenBank/DDBJ databases">
        <title>WGS assembly of Manihot esculenta.</title>
        <authorList>
            <person name="Bredeson J.V."/>
            <person name="Prochnik S.E."/>
            <person name="Lyons J.B."/>
            <person name="Schmutz J."/>
            <person name="Grimwood J."/>
            <person name="Vrebalov J."/>
            <person name="Bart R.S."/>
            <person name="Amuge T."/>
            <person name="Ferguson M.E."/>
            <person name="Green R."/>
            <person name="Putnam N."/>
            <person name="Stites J."/>
            <person name="Rounsley S."/>
            <person name="Rokhsar D.S."/>
        </authorList>
    </citation>
    <scope>NUCLEOTIDE SEQUENCE [LARGE SCALE GENOMIC DNA]</scope>
    <source>
        <tissue evidence="1">Leaf</tissue>
    </source>
</reference>
<proteinExistence type="predicted"/>